<evidence type="ECO:0000256" key="1">
    <source>
        <dbReference type="SAM" id="Coils"/>
    </source>
</evidence>
<name>A0A8S4RFR5_9NEOP</name>
<feature type="compositionally biased region" description="Basic and acidic residues" evidence="2">
    <location>
        <begin position="71"/>
        <end position="84"/>
    </location>
</feature>
<accession>A0A8S4RFR5</accession>
<dbReference type="AlphaFoldDB" id="A0A8S4RFR5"/>
<evidence type="ECO:0000256" key="2">
    <source>
        <dbReference type="SAM" id="MobiDB-lite"/>
    </source>
</evidence>
<proteinExistence type="predicted"/>
<protein>
    <submittedName>
        <fullName evidence="3">Jg2063 protein</fullName>
    </submittedName>
</protein>
<keyword evidence="1" id="KW-0175">Coiled coil</keyword>
<dbReference type="OrthoDB" id="78101at2759"/>
<dbReference type="EMBL" id="CAKXAJ010025170">
    <property type="protein sequence ID" value="CAH2235989.1"/>
    <property type="molecule type" value="Genomic_DNA"/>
</dbReference>
<evidence type="ECO:0000313" key="4">
    <source>
        <dbReference type="Proteomes" id="UP000838756"/>
    </source>
</evidence>
<keyword evidence="4" id="KW-1185">Reference proteome</keyword>
<gene>
    <name evidence="3" type="primary">jg2063</name>
    <name evidence="3" type="ORF">PAEG_LOCUS13485</name>
</gene>
<dbReference type="Proteomes" id="UP000838756">
    <property type="component" value="Unassembled WGS sequence"/>
</dbReference>
<organism evidence="3 4">
    <name type="scientific">Pararge aegeria aegeria</name>
    <dbReference type="NCBI Taxonomy" id="348720"/>
    <lineage>
        <taxon>Eukaryota</taxon>
        <taxon>Metazoa</taxon>
        <taxon>Ecdysozoa</taxon>
        <taxon>Arthropoda</taxon>
        <taxon>Hexapoda</taxon>
        <taxon>Insecta</taxon>
        <taxon>Pterygota</taxon>
        <taxon>Neoptera</taxon>
        <taxon>Endopterygota</taxon>
        <taxon>Lepidoptera</taxon>
        <taxon>Glossata</taxon>
        <taxon>Ditrysia</taxon>
        <taxon>Papilionoidea</taxon>
        <taxon>Nymphalidae</taxon>
        <taxon>Satyrinae</taxon>
        <taxon>Satyrini</taxon>
        <taxon>Parargina</taxon>
        <taxon>Pararge</taxon>
    </lineage>
</organism>
<comment type="caution">
    <text evidence="3">The sequence shown here is derived from an EMBL/GenBank/DDBJ whole genome shotgun (WGS) entry which is preliminary data.</text>
</comment>
<feature type="compositionally biased region" description="Low complexity" evidence="2">
    <location>
        <begin position="60"/>
        <end position="69"/>
    </location>
</feature>
<sequence>MCETFSKSDYRLKSLDHRPGKEQSLINNFTANESSEVEYLVLDLESTKTKVFFNKDNTPSTEITRSSECSETERSNGFHTENRNSIDSSNRQPEVQVNKTVVCYNCPNIMPAFTNKEFNNDSHYEDKKYGHRATNLIMKLREIKMQNLMLDNELRALKQDSRLIHKYADKPHDSITKVSNATSAHICSQDSNMTLNCLKSKLQEVQDSRKSLIEIISNLQDKLVNFSEIKRHEIEDLVAQHRLEIKQVETCIREELKAYHDKHIEELKRQQELFIKDIESKHLIEKEKITATTEATITEKDKIIQSMETDIGNLRSYIEDLKNNQYFMFSNFLDNPNNDFNSKCKIQRAEELEKRLNKMEKSKIKFTKAYEAKLTNLQKEKHLADCSLQLQLMKQRTQIINDTADEHQTDLVTNLDKLESKYKDIVANVQATAVQRRVQDQMALESIIQTVCGIRNVGLHGNITQATYTSQLTNRAMRNQTTDVNQSNNELPTNIRDNKAGSIIVGKKPFEGENLKNGSYLGGKEFSELFERVCVPQRDTGESSPIK</sequence>
<evidence type="ECO:0000313" key="3">
    <source>
        <dbReference type="EMBL" id="CAH2235989.1"/>
    </source>
</evidence>
<feature type="region of interest" description="Disordered" evidence="2">
    <location>
        <begin position="55"/>
        <end position="93"/>
    </location>
</feature>
<feature type="coiled-coil region" evidence="1">
    <location>
        <begin position="304"/>
        <end position="369"/>
    </location>
</feature>
<reference evidence="3" key="1">
    <citation type="submission" date="2022-03" db="EMBL/GenBank/DDBJ databases">
        <authorList>
            <person name="Lindestad O."/>
        </authorList>
    </citation>
    <scope>NUCLEOTIDE SEQUENCE</scope>
</reference>